<dbReference type="SUPFAM" id="SSF49695">
    <property type="entry name" value="gamma-Crystallin-like"/>
    <property type="match status" value="1"/>
</dbReference>
<protein>
    <submittedName>
        <fullName evidence="1">Uncharacterized protein</fullName>
    </submittedName>
</protein>
<comment type="caution">
    <text evidence="1">The sequence shown here is derived from an EMBL/GenBank/DDBJ whole genome shotgun (WGS) entry which is preliminary data.</text>
</comment>
<reference evidence="1" key="1">
    <citation type="submission" date="2023-03" db="EMBL/GenBank/DDBJ databases">
        <title>Electrophorus voltai genome.</title>
        <authorList>
            <person name="Bian C."/>
        </authorList>
    </citation>
    <scope>NUCLEOTIDE SEQUENCE</scope>
    <source>
        <strain evidence="1">CB-2022</strain>
        <tissue evidence="1">Muscle</tissue>
    </source>
</reference>
<evidence type="ECO:0000313" key="2">
    <source>
        <dbReference type="Proteomes" id="UP001239994"/>
    </source>
</evidence>
<accession>A0AAD9DQM8</accession>
<dbReference type="AlphaFoldDB" id="A0AAD9DQM8"/>
<name>A0AAD9DQM8_9TELE</name>
<dbReference type="Proteomes" id="UP001239994">
    <property type="component" value="Unassembled WGS sequence"/>
</dbReference>
<dbReference type="InterPro" id="IPR011024">
    <property type="entry name" value="G_crystallin-like"/>
</dbReference>
<gene>
    <name evidence="1" type="ORF">P4O66_014007</name>
</gene>
<dbReference type="EMBL" id="JAROKS010000021">
    <property type="protein sequence ID" value="KAK1790471.1"/>
    <property type="molecule type" value="Genomic_DNA"/>
</dbReference>
<organism evidence="1 2">
    <name type="scientific">Electrophorus voltai</name>
    <dbReference type="NCBI Taxonomy" id="2609070"/>
    <lineage>
        <taxon>Eukaryota</taxon>
        <taxon>Metazoa</taxon>
        <taxon>Chordata</taxon>
        <taxon>Craniata</taxon>
        <taxon>Vertebrata</taxon>
        <taxon>Euteleostomi</taxon>
        <taxon>Actinopterygii</taxon>
        <taxon>Neopterygii</taxon>
        <taxon>Teleostei</taxon>
        <taxon>Ostariophysi</taxon>
        <taxon>Gymnotiformes</taxon>
        <taxon>Gymnotoidei</taxon>
        <taxon>Gymnotidae</taxon>
        <taxon>Electrophorus</taxon>
    </lineage>
</organism>
<keyword evidence="2" id="KW-1185">Reference proteome</keyword>
<evidence type="ECO:0000313" key="1">
    <source>
        <dbReference type="EMBL" id="KAK1790471.1"/>
    </source>
</evidence>
<proteinExistence type="predicted"/>
<sequence>MSTSVMVPVRCIVLQGLHGEDVRRNRQEIYIGGSRSEAGLALRVNLLQITHNAPNQSSPVPLNSTVKMPVAMTSAVNPREPQRNIDNMPDAVGNMFSEDRNFTGDCSHVASVLIRCHSCRLVYKHANYIGRQHVLRRAGTQTAWAYGGGAAGPARVRASALQERDVVLPAQEVQDLQGGDGNRPHEVQEHETHHGLLVLDKTDQNLLTM</sequence>